<feature type="compositionally biased region" description="Polar residues" evidence="1">
    <location>
        <begin position="252"/>
        <end position="262"/>
    </location>
</feature>
<dbReference type="Proteomes" id="UP001382904">
    <property type="component" value="Unassembled WGS sequence"/>
</dbReference>
<sequence length="262" mass="26811">MSARTATRRHVRSVAAAVVTAAAAGTVLMPLSAYAAPAAGSEQVLKVELGAPVPSGPLSRGGATETFELTVKNPSGKAAPFHPWLNGHAVGASPLASTDVVYKVEAVSAPATSSFVGNHDGEWEGMFHPAGKPGEGFEVPAGATFTWKVTIGLGKDYPTNNGDFSLTADSYSDELAEASKITFKTSPSITPGKLNSVIQATGPCETGGDASQCQELKVSYRQTGDGAFSHPLAPTCAAPPANWAPPRRTCRSAPSSTASGRT</sequence>
<gene>
    <name evidence="3" type="ORF">WKI68_21450</name>
</gene>
<dbReference type="InterPro" id="IPR006311">
    <property type="entry name" value="TAT_signal"/>
</dbReference>
<protein>
    <recommendedName>
        <fullName evidence="5">Secreted protein</fullName>
    </recommendedName>
</protein>
<feature type="chain" id="PRO_5046552654" description="Secreted protein" evidence="2">
    <location>
        <begin position="36"/>
        <end position="262"/>
    </location>
</feature>
<evidence type="ECO:0000256" key="2">
    <source>
        <dbReference type="SAM" id="SignalP"/>
    </source>
</evidence>
<dbReference type="PROSITE" id="PS51318">
    <property type="entry name" value="TAT"/>
    <property type="match status" value="1"/>
</dbReference>
<evidence type="ECO:0000256" key="1">
    <source>
        <dbReference type="SAM" id="MobiDB-lite"/>
    </source>
</evidence>
<comment type="caution">
    <text evidence="3">The sequence shown here is derived from an EMBL/GenBank/DDBJ whole genome shotgun (WGS) entry which is preliminary data.</text>
</comment>
<feature type="region of interest" description="Disordered" evidence="1">
    <location>
        <begin position="238"/>
        <end position="262"/>
    </location>
</feature>
<reference evidence="3 4" key="1">
    <citation type="submission" date="2024-03" db="EMBL/GenBank/DDBJ databases">
        <title>Novel Streptomyces species of biotechnological and ecological value are a feature of Machair soil.</title>
        <authorList>
            <person name="Prole J.R."/>
            <person name="Goodfellow M."/>
            <person name="Allenby N."/>
            <person name="Ward A.C."/>
        </authorList>
    </citation>
    <scope>NUCLEOTIDE SEQUENCE [LARGE SCALE GENOMIC DNA]</scope>
    <source>
        <strain evidence="3 4">MS1.HAVA.3</strain>
    </source>
</reference>
<proteinExistence type="predicted"/>
<organism evidence="3 4">
    <name type="scientific">Streptomyces caledonius</name>
    <dbReference type="NCBI Taxonomy" id="3134107"/>
    <lineage>
        <taxon>Bacteria</taxon>
        <taxon>Bacillati</taxon>
        <taxon>Actinomycetota</taxon>
        <taxon>Actinomycetes</taxon>
        <taxon>Kitasatosporales</taxon>
        <taxon>Streptomycetaceae</taxon>
        <taxon>Streptomyces</taxon>
    </lineage>
</organism>
<keyword evidence="4" id="KW-1185">Reference proteome</keyword>
<evidence type="ECO:0000313" key="4">
    <source>
        <dbReference type="Proteomes" id="UP001382904"/>
    </source>
</evidence>
<name>A0ABU8U5V0_9ACTN</name>
<keyword evidence="2" id="KW-0732">Signal</keyword>
<accession>A0ABU8U5V0</accession>
<feature type="signal peptide" evidence="2">
    <location>
        <begin position="1"/>
        <end position="35"/>
    </location>
</feature>
<evidence type="ECO:0008006" key="5">
    <source>
        <dbReference type="Google" id="ProtNLM"/>
    </source>
</evidence>
<evidence type="ECO:0000313" key="3">
    <source>
        <dbReference type="EMBL" id="MEJ8643260.1"/>
    </source>
</evidence>
<dbReference type="EMBL" id="JBBKAM010000002">
    <property type="protein sequence ID" value="MEJ8643260.1"/>
    <property type="molecule type" value="Genomic_DNA"/>
</dbReference>